<reference evidence="1 2" key="1">
    <citation type="submission" date="2014-02" db="EMBL/GenBank/DDBJ databases">
        <title>Genome sequence of Paenibacillus darwinianus reveals adaptive mechanisms for survival in Antarctic soils.</title>
        <authorList>
            <person name="Dsouza M."/>
            <person name="Taylor M.W."/>
            <person name="Turner S.J."/>
            <person name="Aislabie J."/>
        </authorList>
    </citation>
    <scope>NUCLEOTIDE SEQUENCE [LARGE SCALE GENOMIC DNA]</scope>
    <source>
        <strain evidence="1 2">CE1</strain>
    </source>
</reference>
<dbReference type="OrthoDB" id="2575543at2"/>
<proteinExistence type="predicted"/>
<comment type="caution">
    <text evidence="1">The sequence shown here is derived from an EMBL/GenBank/DDBJ whole genome shotgun (WGS) entry which is preliminary data.</text>
</comment>
<gene>
    <name evidence="1" type="ORF">BG53_00285</name>
</gene>
<dbReference type="EMBL" id="JFHU01000101">
    <property type="protein sequence ID" value="EXX89276.1"/>
    <property type="molecule type" value="Genomic_DNA"/>
</dbReference>
<organism evidence="1 2">
    <name type="scientific">Paenibacillus darwinianus</name>
    <dbReference type="NCBI Taxonomy" id="1380763"/>
    <lineage>
        <taxon>Bacteria</taxon>
        <taxon>Bacillati</taxon>
        <taxon>Bacillota</taxon>
        <taxon>Bacilli</taxon>
        <taxon>Bacillales</taxon>
        <taxon>Paenibacillaceae</taxon>
        <taxon>Paenibacillus</taxon>
    </lineage>
</organism>
<evidence type="ECO:0000313" key="2">
    <source>
        <dbReference type="Proteomes" id="UP000053750"/>
    </source>
</evidence>
<sequence length="326" mass="36891">MRNIELRPDLRTSGGEVSDIMVGGQVCGTLTLVYREGDRVAGAVQIKEESLKQGDKARVVSFLQNHIQSLVHAVRAETCDVIMTYSTYDQIVTTDSEMEMQADKEHARTKQAGTDAEAWGSAEYELVTVNETGDRIDYHIYDDEGRWLAEASLDTASPDVEGIVRWVYEPSDEEIEMITELLVSDFDDTAVDSLFIDHRYEDEVLETVELTHEDLLDTPLELISDQSEDDYDVILARDDNDVLTYEIFKQSAGGLPVGTATVDIESTRLTGFIEFSDRHNMEDAEAITSLLLRELDKEKDYDGLHLSLMYKNERVDEIVVDYEQVH</sequence>
<keyword evidence="2" id="KW-1185">Reference proteome</keyword>
<name>A0A9W5W7V3_9BACL</name>
<dbReference type="AlphaFoldDB" id="A0A9W5W7V3"/>
<dbReference type="RefSeq" id="WP_036580344.1">
    <property type="nucleotide sequence ID" value="NZ_KK082141.1"/>
</dbReference>
<accession>A0A9W5W7V3</accession>
<evidence type="ECO:0000313" key="1">
    <source>
        <dbReference type="EMBL" id="EXX89276.1"/>
    </source>
</evidence>
<dbReference type="Proteomes" id="UP000053750">
    <property type="component" value="Unassembled WGS sequence"/>
</dbReference>
<protein>
    <submittedName>
        <fullName evidence="1">Uncharacterized protein</fullName>
    </submittedName>
</protein>